<evidence type="ECO:0000256" key="1">
    <source>
        <dbReference type="SAM" id="MobiDB-lite"/>
    </source>
</evidence>
<keyword evidence="3" id="KW-1185">Reference proteome</keyword>
<proteinExistence type="predicted"/>
<dbReference type="EMBL" id="JATAAI010000011">
    <property type="protein sequence ID" value="KAK1742467.1"/>
    <property type="molecule type" value="Genomic_DNA"/>
</dbReference>
<evidence type="ECO:0000313" key="2">
    <source>
        <dbReference type="EMBL" id="KAK1742467.1"/>
    </source>
</evidence>
<protein>
    <submittedName>
        <fullName evidence="2">Uncharacterized protein</fullName>
    </submittedName>
</protein>
<accession>A0AAD9DCL0</accession>
<evidence type="ECO:0000313" key="3">
    <source>
        <dbReference type="Proteomes" id="UP001224775"/>
    </source>
</evidence>
<comment type="caution">
    <text evidence="2">The sequence shown here is derived from an EMBL/GenBank/DDBJ whole genome shotgun (WGS) entry which is preliminary data.</text>
</comment>
<feature type="compositionally biased region" description="Polar residues" evidence="1">
    <location>
        <begin position="53"/>
        <end position="75"/>
    </location>
</feature>
<name>A0AAD9DCL0_9STRA</name>
<dbReference type="Proteomes" id="UP001224775">
    <property type="component" value="Unassembled WGS sequence"/>
</dbReference>
<gene>
    <name evidence="2" type="ORF">QTG54_007032</name>
</gene>
<feature type="region of interest" description="Disordered" evidence="1">
    <location>
        <begin position="53"/>
        <end position="88"/>
    </location>
</feature>
<sequence>MKRSFWIGEVIWNTNEPYPLEREHHHNTSCFGDDALCKRFSNSSLENIFSPAASSGSAFKSTQAPPRFSRCTSNHSQRDDDTTQQQRHGLKTVRKRALSHLCSCPALMVTVIVTHHHWNYYNHIQKMSNKLSYRWNVRRTLASATVGFDNHSTMMMKDKLLQKQQCWNFHLGSKINVGRRHLIRWRN</sequence>
<organism evidence="2 3">
    <name type="scientific">Skeletonema marinoi</name>
    <dbReference type="NCBI Taxonomy" id="267567"/>
    <lineage>
        <taxon>Eukaryota</taxon>
        <taxon>Sar</taxon>
        <taxon>Stramenopiles</taxon>
        <taxon>Ochrophyta</taxon>
        <taxon>Bacillariophyta</taxon>
        <taxon>Coscinodiscophyceae</taxon>
        <taxon>Thalassiosirophycidae</taxon>
        <taxon>Thalassiosirales</taxon>
        <taxon>Skeletonemataceae</taxon>
        <taxon>Skeletonema</taxon>
        <taxon>Skeletonema marinoi-dohrnii complex</taxon>
    </lineage>
</organism>
<reference evidence="2" key="1">
    <citation type="submission" date="2023-06" db="EMBL/GenBank/DDBJ databases">
        <title>Survivors Of The Sea: Transcriptome response of Skeletonema marinoi to long-term dormancy.</title>
        <authorList>
            <person name="Pinder M.I.M."/>
            <person name="Kourtchenko O."/>
            <person name="Robertson E.K."/>
            <person name="Larsson T."/>
            <person name="Maumus F."/>
            <person name="Osuna-Cruz C.M."/>
            <person name="Vancaester E."/>
            <person name="Stenow R."/>
            <person name="Vandepoele K."/>
            <person name="Ploug H."/>
            <person name="Bruchert V."/>
            <person name="Godhe A."/>
            <person name="Topel M."/>
        </authorList>
    </citation>
    <scope>NUCLEOTIDE SEQUENCE</scope>
    <source>
        <strain evidence="2">R05AC</strain>
    </source>
</reference>
<dbReference type="AlphaFoldDB" id="A0AAD9DCL0"/>